<dbReference type="RefSeq" id="WP_167086769.1">
    <property type="nucleotide sequence ID" value="NZ_WHJG01000009.1"/>
</dbReference>
<dbReference type="Proteomes" id="UP000621455">
    <property type="component" value="Unassembled WGS sequence"/>
</dbReference>
<dbReference type="EC" id="2.7.7.108" evidence="5"/>
<gene>
    <name evidence="9" type="ORF">F2P44_11045</name>
</gene>
<evidence type="ECO:0000256" key="1">
    <source>
        <dbReference type="ARBA" id="ARBA00022679"/>
    </source>
</evidence>
<dbReference type="SUPFAM" id="SSF140931">
    <property type="entry name" value="Fic-like"/>
    <property type="match status" value="1"/>
</dbReference>
<proteinExistence type="predicted"/>
<name>A0ABX0NCW3_9BURK</name>
<accession>A0ABX0NCW3</accession>
<evidence type="ECO:0000313" key="9">
    <source>
        <dbReference type="EMBL" id="NHZ79808.1"/>
    </source>
</evidence>
<dbReference type="PANTHER" id="PTHR39560">
    <property type="entry name" value="PROTEIN ADENYLYLTRANSFERASE FIC-RELATED"/>
    <property type="match status" value="1"/>
</dbReference>
<evidence type="ECO:0000256" key="3">
    <source>
        <dbReference type="ARBA" id="ARBA00022741"/>
    </source>
</evidence>
<evidence type="ECO:0000256" key="2">
    <source>
        <dbReference type="ARBA" id="ARBA00022695"/>
    </source>
</evidence>
<keyword evidence="3" id="KW-0547">Nucleotide-binding</keyword>
<organism evidence="9 10">
    <name type="scientific">Massilia frigida</name>
    <dbReference type="NCBI Taxonomy" id="2609281"/>
    <lineage>
        <taxon>Bacteria</taxon>
        <taxon>Pseudomonadati</taxon>
        <taxon>Pseudomonadota</taxon>
        <taxon>Betaproteobacteria</taxon>
        <taxon>Burkholderiales</taxon>
        <taxon>Oxalobacteraceae</taxon>
        <taxon>Telluria group</taxon>
        <taxon>Massilia</taxon>
    </lineage>
</organism>
<dbReference type="GO" id="GO:0016740">
    <property type="term" value="F:transferase activity"/>
    <property type="evidence" value="ECO:0007669"/>
    <property type="project" value="UniProtKB-KW"/>
</dbReference>
<feature type="domain" description="Fido" evidence="8">
    <location>
        <begin position="55"/>
        <end position="197"/>
    </location>
</feature>
<dbReference type="Pfam" id="PF02661">
    <property type="entry name" value="Fic"/>
    <property type="match status" value="1"/>
</dbReference>
<evidence type="ECO:0000259" key="8">
    <source>
        <dbReference type="PROSITE" id="PS51459"/>
    </source>
</evidence>
<sequence length="197" mass="22535">MSAKYGVGQDVQYCYPKSSVLVNKLGITDEDALEVAEIELTQARIEQYEPNFDDISLPTLRAIHFHLFQDIYDWAGDLRTVDISKGSTRFAHVTRIEAEADKLFLQLEQENYLIGLPRAHFVARLAHYYCELNVIHPFRDGNGRAQRLMFELIGINAGFELRWEPIGRTEWVDANIAAYNCRLDALAALLDRALTPF</sequence>
<dbReference type="NCBIfam" id="NF007672">
    <property type="entry name" value="PRK10347.1"/>
    <property type="match status" value="1"/>
</dbReference>
<keyword evidence="1 9" id="KW-0808">Transferase</keyword>
<keyword evidence="10" id="KW-1185">Reference proteome</keyword>
<dbReference type="EMBL" id="WHJG01000009">
    <property type="protein sequence ID" value="NHZ79808.1"/>
    <property type="molecule type" value="Genomic_DNA"/>
</dbReference>
<dbReference type="InterPro" id="IPR036597">
    <property type="entry name" value="Fido-like_dom_sf"/>
</dbReference>
<protein>
    <recommendedName>
        <fullName evidence="5">protein adenylyltransferase</fullName>
        <ecNumber evidence="5">2.7.7.108</ecNumber>
    </recommendedName>
</protein>
<evidence type="ECO:0000256" key="7">
    <source>
        <dbReference type="ARBA" id="ARBA00048696"/>
    </source>
</evidence>
<evidence type="ECO:0000313" key="10">
    <source>
        <dbReference type="Proteomes" id="UP000621455"/>
    </source>
</evidence>
<dbReference type="InterPro" id="IPR003812">
    <property type="entry name" value="Fido"/>
</dbReference>
<reference evidence="9 10" key="1">
    <citation type="submission" date="2019-10" db="EMBL/GenBank/DDBJ databases">
        <title>Taxonomy of Antarctic Massilia spp.: description of Massilia rubra sp. nov., Massilia aquatica sp. nov., Massilia mucilaginosa sp. nov., Massilia frigida sp. nov. isolated from streams, lakes and regoliths.</title>
        <authorList>
            <person name="Holochova P."/>
            <person name="Sedlacek I."/>
            <person name="Kralova S."/>
            <person name="Maslanova I."/>
            <person name="Busse H.-J."/>
            <person name="Stankova E."/>
            <person name="Vrbovska V."/>
            <person name="Kovarovic V."/>
            <person name="Bartak M."/>
            <person name="Svec P."/>
            <person name="Pantucek R."/>
        </authorList>
    </citation>
    <scope>NUCLEOTIDE SEQUENCE [LARGE SCALE GENOMIC DNA]</scope>
    <source>
        <strain evidence="9 10">CCM 8695</strain>
    </source>
</reference>
<evidence type="ECO:0000256" key="4">
    <source>
        <dbReference type="ARBA" id="ARBA00022840"/>
    </source>
</evidence>
<dbReference type="PANTHER" id="PTHR39560:SF1">
    <property type="entry name" value="PROTEIN ADENYLYLTRANSFERASE FIC-RELATED"/>
    <property type="match status" value="1"/>
</dbReference>
<keyword evidence="2" id="KW-0548">Nucleotidyltransferase</keyword>
<evidence type="ECO:0000256" key="5">
    <source>
        <dbReference type="ARBA" id="ARBA00034531"/>
    </source>
</evidence>
<keyword evidence="4" id="KW-0067">ATP-binding</keyword>
<comment type="catalytic activity">
    <reaction evidence="6">
        <text>L-threonyl-[protein] + ATP = 3-O-(5'-adenylyl)-L-threonyl-[protein] + diphosphate</text>
        <dbReference type="Rhea" id="RHEA:54292"/>
        <dbReference type="Rhea" id="RHEA-COMP:11060"/>
        <dbReference type="Rhea" id="RHEA-COMP:13847"/>
        <dbReference type="ChEBI" id="CHEBI:30013"/>
        <dbReference type="ChEBI" id="CHEBI:30616"/>
        <dbReference type="ChEBI" id="CHEBI:33019"/>
        <dbReference type="ChEBI" id="CHEBI:138113"/>
        <dbReference type="EC" id="2.7.7.108"/>
    </reaction>
</comment>
<dbReference type="PROSITE" id="PS51459">
    <property type="entry name" value="FIDO"/>
    <property type="match status" value="1"/>
</dbReference>
<dbReference type="Gene3D" id="1.10.3290.10">
    <property type="entry name" value="Fido-like domain"/>
    <property type="match status" value="1"/>
</dbReference>
<evidence type="ECO:0000256" key="6">
    <source>
        <dbReference type="ARBA" id="ARBA00047939"/>
    </source>
</evidence>
<comment type="catalytic activity">
    <reaction evidence="7">
        <text>L-tyrosyl-[protein] + ATP = O-(5'-adenylyl)-L-tyrosyl-[protein] + diphosphate</text>
        <dbReference type="Rhea" id="RHEA:54288"/>
        <dbReference type="Rhea" id="RHEA-COMP:10136"/>
        <dbReference type="Rhea" id="RHEA-COMP:13846"/>
        <dbReference type="ChEBI" id="CHEBI:30616"/>
        <dbReference type="ChEBI" id="CHEBI:33019"/>
        <dbReference type="ChEBI" id="CHEBI:46858"/>
        <dbReference type="ChEBI" id="CHEBI:83624"/>
        <dbReference type="EC" id="2.7.7.108"/>
    </reaction>
</comment>
<comment type="caution">
    <text evidence="9">The sequence shown here is derived from an EMBL/GenBank/DDBJ whole genome shotgun (WGS) entry which is preliminary data.</text>
</comment>